<dbReference type="KEGG" id="mtua:CSH63_17005"/>
<dbReference type="InterPro" id="IPR011042">
    <property type="entry name" value="6-blade_b-propeller_TolB-like"/>
</dbReference>
<dbReference type="Gene3D" id="2.120.10.30">
    <property type="entry name" value="TolB, C-terminal domain"/>
    <property type="match status" value="1"/>
</dbReference>
<organism evidence="4 5">
    <name type="scientific">Micromonospora tulbaghiae</name>
    <dbReference type="NCBI Taxonomy" id="479978"/>
    <lineage>
        <taxon>Bacteria</taxon>
        <taxon>Bacillati</taxon>
        <taxon>Actinomycetota</taxon>
        <taxon>Actinomycetes</taxon>
        <taxon>Micromonosporales</taxon>
        <taxon>Micromonosporaceae</taxon>
        <taxon>Micromonospora</taxon>
    </lineage>
</organism>
<dbReference type="RefSeq" id="WP_120571130.1">
    <property type="nucleotide sequence ID" value="NZ_CP024087.1"/>
</dbReference>
<dbReference type="InterPro" id="IPR011041">
    <property type="entry name" value="Quinoprot_gluc/sorb_DH_b-prop"/>
</dbReference>
<name>A0A386WP26_9ACTN</name>
<feature type="signal peptide" evidence="2">
    <location>
        <begin position="1"/>
        <end position="24"/>
    </location>
</feature>
<evidence type="ECO:0000256" key="2">
    <source>
        <dbReference type="SAM" id="SignalP"/>
    </source>
</evidence>
<evidence type="ECO:0000313" key="5">
    <source>
        <dbReference type="Proteomes" id="UP000267804"/>
    </source>
</evidence>
<dbReference type="SUPFAM" id="SSF50952">
    <property type="entry name" value="Soluble quinoprotein glucose dehydrogenase"/>
    <property type="match status" value="1"/>
</dbReference>
<feature type="region of interest" description="Disordered" evidence="1">
    <location>
        <begin position="24"/>
        <end position="44"/>
    </location>
</feature>
<feature type="chain" id="PRO_5017260849" evidence="2">
    <location>
        <begin position="25"/>
        <end position="394"/>
    </location>
</feature>
<proteinExistence type="predicted"/>
<dbReference type="PANTHER" id="PTHR19328:SF13">
    <property type="entry name" value="HIPL1 PROTEIN"/>
    <property type="match status" value="1"/>
</dbReference>
<evidence type="ECO:0000313" key="4">
    <source>
        <dbReference type="EMBL" id="AYF29130.1"/>
    </source>
</evidence>
<reference evidence="4 5" key="1">
    <citation type="submission" date="2017-10" db="EMBL/GenBank/DDBJ databases">
        <title>Integration of genomic and chemical information greatly accelerates assignment of the full stereostructure of myelolactone, a potent inhibitor of myeloma from a marine-derived Micromonospora.</title>
        <authorList>
            <person name="Kim M.C."/>
            <person name="Machado H."/>
            <person name="Jensen P.R."/>
            <person name="Fenical W."/>
        </authorList>
    </citation>
    <scope>NUCLEOTIDE SEQUENCE [LARGE SCALE GENOMIC DNA]</scope>
    <source>
        <strain evidence="4 5">CNY-010</strain>
    </source>
</reference>
<dbReference type="PANTHER" id="PTHR19328">
    <property type="entry name" value="HEDGEHOG-INTERACTING PROTEIN"/>
    <property type="match status" value="1"/>
</dbReference>
<sequence>MRRRTVAVVAAVLAIVLAVTDAHAGDRPPGERPADGPDRPVVAGAQQRPAVLDLRGFDGRAGWSGYDLTRPRVVATGLEAPWGLDFLPDGSALVAQRDRGTILRVRPGRPARQVARIADVAAGGEAGLLGLAVSPGYRRDRWVYAAYTTATDIRIVRFRLGSSRAPQVLVSGIARSAVHDGGRIAFGPDGMLYAGIGDAGVAARAQDLTSRNGKILRIRPDGGLPPGNPFPGSLVYSYGHRNVQGLAWDRQGRLFATEFGQSTWDEVNRIVPGGNYGWPLVEGVAGDPRFRDPVVVWPPAQASPSGAAFTRGTLYVAALRGARLWAVPVDSAGRVGVPVAELAGTYGRLRTVEVAPDGALWVATSNRDGRGTPAAGDDRILRFPLTHRQLTPTA</sequence>
<gene>
    <name evidence="4" type="ORF">CSH63_17005</name>
</gene>
<evidence type="ECO:0000256" key="1">
    <source>
        <dbReference type="SAM" id="MobiDB-lite"/>
    </source>
</evidence>
<keyword evidence="2" id="KW-0732">Signal</keyword>
<protein>
    <submittedName>
        <fullName evidence="4">Glucose sorbosone dehydrogenase</fullName>
    </submittedName>
</protein>
<dbReference type="Pfam" id="PF07995">
    <property type="entry name" value="GSDH"/>
    <property type="match status" value="1"/>
</dbReference>
<feature type="compositionally biased region" description="Basic and acidic residues" evidence="1">
    <location>
        <begin position="24"/>
        <end position="38"/>
    </location>
</feature>
<dbReference type="InterPro" id="IPR012938">
    <property type="entry name" value="Glc/Sorbosone_DH"/>
</dbReference>
<dbReference type="AlphaFoldDB" id="A0A386WP26"/>
<feature type="domain" description="Glucose/Sorbosone dehydrogenase" evidence="3">
    <location>
        <begin position="78"/>
        <end position="370"/>
    </location>
</feature>
<accession>A0A386WP26</accession>
<dbReference type="EMBL" id="CP024087">
    <property type="protein sequence ID" value="AYF29130.1"/>
    <property type="molecule type" value="Genomic_DNA"/>
</dbReference>
<dbReference type="Proteomes" id="UP000267804">
    <property type="component" value="Chromosome"/>
</dbReference>
<evidence type="ECO:0000259" key="3">
    <source>
        <dbReference type="Pfam" id="PF07995"/>
    </source>
</evidence>